<dbReference type="GO" id="GO:0004854">
    <property type="term" value="F:xanthine dehydrogenase activity"/>
    <property type="evidence" value="ECO:0007669"/>
    <property type="project" value="UniProtKB-EC"/>
</dbReference>
<dbReference type="InterPro" id="IPR037165">
    <property type="entry name" value="AldOxase/xan_DH_Mopterin-bd_sf"/>
</dbReference>
<dbReference type="InterPro" id="IPR036856">
    <property type="entry name" value="Ald_Oxase/Xan_DH_a/b_sf"/>
</dbReference>
<dbReference type="InterPro" id="IPR046867">
    <property type="entry name" value="AldOxase/xan_DH_MoCoBD2"/>
</dbReference>
<dbReference type="Proteomes" id="UP000578449">
    <property type="component" value="Unassembled WGS sequence"/>
</dbReference>
<dbReference type="PANTHER" id="PTHR11908:SF132">
    <property type="entry name" value="ALDEHYDE OXIDASE 1-RELATED"/>
    <property type="match status" value="1"/>
</dbReference>
<dbReference type="Pfam" id="PF02738">
    <property type="entry name" value="MoCoBD_1"/>
    <property type="match status" value="1"/>
</dbReference>
<keyword evidence="5" id="KW-1185">Reference proteome</keyword>
<dbReference type="InterPro" id="IPR016208">
    <property type="entry name" value="Ald_Oxase/xanthine_DH-like"/>
</dbReference>
<evidence type="ECO:0000259" key="3">
    <source>
        <dbReference type="SMART" id="SM01008"/>
    </source>
</evidence>
<comment type="caution">
    <text evidence="4">The sequence shown here is derived from an EMBL/GenBank/DDBJ whole genome shotgun (WGS) entry which is preliminary data.</text>
</comment>
<evidence type="ECO:0000256" key="2">
    <source>
        <dbReference type="ARBA" id="ARBA00023002"/>
    </source>
</evidence>
<protein>
    <submittedName>
        <fullName evidence="4">Xanthine dehydrogenase YagR molybdenum-binding subunit</fullName>
        <ecNumber evidence="4">1.17.1.4</ecNumber>
    </submittedName>
</protein>
<name>A0A840P396_9ACTN</name>
<dbReference type="Gene3D" id="3.30.365.10">
    <property type="entry name" value="Aldehyde oxidase/xanthine dehydrogenase, molybdopterin binding domain"/>
    <property type="match status" value="4"/>
</dbReference>
<dbReference type="EMBL" id="JACHGN010000004">
    <property type="protein sequence ID" value="MBB5132373.1"/>
    <property type="molecule type" value="Genomic_DNA"/>
</dbReference>
<dbReference type="EC" id="1.17.1.4" evidence="4"/>
<evidence type="ECO:0000256" key="1">
    <source>
        <dbReference type="ARBA" id="ARBA00022505"/>
    </source>
</evidence>
<dbReference type="RefSeq" id="WP_185049259.1">
    <property type="nucleotide sequence ID" value="NZ_BAABIX010000003.1"/>
</dbReference>
<dbReference type="SUPFAM" id="SSF54665">
    <property type="entry name" value="CO dehydrogenase molybdoprotein N-domain-like"/>
    <property type="match status" value="1"/>
</dbReference>
<dbReference type="InterPro" id="IPR000674">
    <property type="entry name" value="Ald_Oxase/Xan_DH_a/b"/>
</dbReference>
<dbReference type="Pfam" id="PF01315">
    <property type="entry name" value="Ald_Xan_dh_C"/>
    <property type="match status" value="1"/>
</dbReference>
<evidence type="ECO:0000313" key="4">
    <source>
        <dbReference type="EMBL" id="MBB5132373.1"/>
    </source>
</evidence>
<organism evidence="4 5">
    <name type="scientific">Thermocatellispora tengchongensis</name>
    <dbReference type="NCBI Taxonomy" id="1073253"/>
    <lineage>
        <taxon>Bacteria</taxon>
        <taxon>Bacillati</taxon>
        <taxon>Actinomycetota</taxon>
        <taxon>Actinomycetes</taxon>
        <taxon>Streptosporangiales</taxon>
        <taxon>Streptosporangiaceae</taxon>
        <taxon>Thermocatellispora</taxon>
    </lineage>
</organism>
<evidence type="ECO:0000313" key="5">
    <source>
        <dbReference type="Proteomes" id="UP000578449"/>
    </source>
</evidence>
<keyword evidence="2 4" id="KW-0560">Oxidoreductase</keyword>
<sequence length="738" mass="77035">MTRTSLGAPLDRVDGRAKVTGAARYAADNNPAGLAHGYFVLSTIAKGTIRSIDAARASAAPGVLAVYSHANPLRLLPPRSYIAQFIGEPQRAMQDAVVRHYGQIVAMVVAETFEQARDAAALVTVEYDAQPPAADFLAGVPGARDPQTPFGHPVTILADGVPDIDAALAASEVTHTAVYTQPPEHHNPMEPHSAVAMWDGGKLTIHSGSQGPALHALDLAEGLGVPQEDVHVIGPYVGGGFGGKATSWSPTLLAAAAARALRRPVKVVTTREQLFTVTGHRTASHLTVTLGARRDGTLTAVKNLAVTTFEIENPASPPTAAYKCPNLDLRLKVVDLDIPRRTIMRAPGYAAGTFGLECAMDELAHELGLDPIELRMRNYATASPDKGLPYASKHLDECYRVGAERFGWSRRKAEPRSVTDGQWLVGMGMATCVLPSSQHAGAARVRFRANGTVEVACNTADLGTGAMTVLAMAGADRLGLPVGRIRPALGDSTLPVAAEGDSFMGAVGSAATSTILSAVHDAAGEAITALIAHAVSDARSPFHGMDAQDVRYSSGVLEGGGRRAGFGELLTTTGTPGVEAVTTATLGEDTERYAFITSGAHFCEVRVHRLTGEARLSRVTCVVDAGTIVNGKTARGQIAGGVVMSAGQALLEGAYVEPATGRIANANFADYLVPVNADIPAVDVHFLDHPDTRYNPQGARGLGELTGTGVAAAIANAIYNATGTRVRDLPITPDKLLS</sequence>
<dbReference type="GO" id="GO:0005506">
    <property type="term" value="F:iron ion binding"/>
    <property type="evidence" value="ECO:0007669"/>
    <property type="project" value="InterPro"/>
</dbReference>
<dbReference type="Gene3D" id="3.90.1170.50">
    <property type="entry name" value="Aldehyde oxidase/xanthine dehydrogenase, a/b hammerhead"/>
    <property type="match status" value="1"/>
</dbReference>
<reference evidence="4 5" key="1">
    <citation type="submission" date="2020-08" db="EMBL/GenBank/DDBJ databases">
        <title>Genomic Encyclopedia of Type Strains, Phase IV (KMG-IV): sequencing the most valuable type-strain genomes for metagenomic binning, comparative biology and taxonomic classification.</title>
        <authorList>
            <person name="Goeker M."/>
        </authorList>
    </citation>
    <scope>NUCLEOTIDE SEQUENCE [LARGE SCALE GENOMIC DNA]</scope>
    <source>
        <strain evidence="4 5">DSM 45615</strain>
    </source>
</reference>
<dbReference type="AlphaFoldDB" id="A0A840P396"/>
<accession>A0A840P396</accession>
<gene>
    <name evidence="4" type="ORF">HNP84_002089</name>
</gene>
<dbReference type="Pfam" id="PF20256">
    <property type="entry name" value="MoCoBD_2"/>
    <property type="match status" value="1"/>
</dbReference>
<dbReference type="SUPFAM" id="SSF56003">
    <property type="entry name" value="Molybdenum cofactor-binding domain"/>
    <property type="match status" value="1"/>
</dbReference>
<dbReference type="SMART" id="SM01008">
    <property type="entry name" value="Ald_Xan_dh_C"/>
    <property type="match status" value="1"/>
</dbReference>
<keyword evidence="1" id="KW-0500">Molybdenum</keyword>
<dbReference type="PANTHER" id="PTHR11908">
    <property type="entry name" value="XANTHINE DEHYDROGENASE"/>
    <property type="match status" value="1"/>
</dbReference>
<feature type="domain" description="Aldehyde oxidase/xanthine dehydrogenase a/b hammerhead" evidence="3">
    <location>
        <begin position="20"/>
        <end position="131"/>
    </location>
</feature>
<proteinExistence type="predicted"/>
<dbReference type="InterPro" id="IPR008274">
    <property type="entry name" value="AldOxase/xan_DH_MoCoBD1"/>
</dbReference>